<dbReference type="SUPFAM" id="SSF47459">
    <property type="entry name" value="HLH, helix-loop-helix DNA-binding domain"/>
    <property type="match status" value="1"/>
</dbReference>
<dbReference type="GO" id="GO:0046983">
    <property type="term" value="F:protein dimerization activity"/>
    <property type="evidence" value="ECO:0007669"/>
    <property type="project" value="InterPro"/>
</dbReference>
<reference evidence="7" key="1">
    <citation type="journal article" date="2016" name="Nat. Genet.">
        <title>The genome sequences of Arachis duranensis and Arachis ipaensis, the diploid ancestors of cultivated peanut.</title>
        <authorList>
            <person name="Bertioli D.J."/>
            <person name="Cannon S.B."/>
            <person name="Froenicke L."/>
            <person name="Huang G."/>
            <person name="Farmer A.D."/>
            <person name="Cannon E.K."/>
            <person name="Liu X."/>
            <person name="Gao D."/>
            <person name="Clevenger J."/>
            <person name="Dash S."/>
            <person name="Ren L."/>
            <person name="Moretzsohn M.C."/>
            <person name="Shirasawa K."/>
            <person name="Huang W."/>
            <person name="Vidigal B."/>
            <person name="Abernathy B."/>
            <person name="Chu Y."/>
            <person name="Niederhuth C.E."/>
            <person name="Umale P."/>
            <person name="Araujo A.C."/>
            <person name="Kozik A."/>
            <person name="Kim K.D."/>
            <person name="Burow M.D."/>
            <person name="Varshney R.K."/>
            <person name="Wang X."/>
            <person name="Zhang X."/>
            <person name="Barkley N."/>
            <person name="Guimaraes P.M."/>
            <person name="Isobe S."/>
            <person name="Guo B."/>
            <person name="Liao B."/>
            <person name="Stalker H.T."/>
            <person name="Schmitz R.J."/>
            <person name="Scheffler B.E."/>
            <person name="Leal-Bertioli S.C."/>
            <person name="Xun X."/>
            <person name="Jackson S.A."/>
            <person name="Michelmore R."/>
            <person name="Ozias-Akins P."/>
        </authorList>
    </citation>
    <scope>NUCLEOTIDE SEQUENCE [LARGE SCALE GENOMIC DNA]</scope>
    <source>
        <strain evidence="7">cv. V14167</strain>
    </source>
</reference>
<dbReference type="PANTHER" id="PTHR45959">
    <property type="entry name" value="BHLH TRANSCRIPTION FACTOR"/>
    <property type="match status" value="1"/>
</dbReference>
<dbReference type="GeneID" id="107463729"/>
<feature type="compositionally biased region" description="Low complexity" evidence="5">
    <location>
        <begin position="115"/>
        <end position="127"/>
    </location>
</feature>
<protein>
    <submittedName>
        <fullName evidence="8">Transcription factor NAI1</fullName>
    </submittedName>
</protein>
<evidence type="ECO:0000313" key="7">
    <source>
        <dbReference type="Proteomes" id="UP000515211"/>
    </source>
</evidence>
<name>A0A6P4BI53_ARADU</name>
<feature type="region of interest" description="Disordered" evidence="5">
    <location>
        <begin position="106"/>
        <end position="127"/>
    </location>
</feature>
<evidence type="ECO:0000259" key="6">
    <source>
        <dbReference type="Pfam" id="PF22754"/>
    </source>
</evidence>
<keyword evidence="4" id="KW-0539">Nucleus</keyword>
<dbReference type="Proteomes" id="UP000515211">
    <property type="component" value="Chromosome 9"/>
</dbReference>
<evidence type="ECO:0000256" key="4">
    <source>
        <dbReference type="ARBA" id="ARBA00023242"/>
    </source>
</evidence>
<dbReference type="SMR" id="A0A6P4BI53"/>
<feature type="domain" description="Plant bHLH transcription factor ACT-like" evidence="6">
    <location>
        <begin position="154"/>
        <end position="196"/>
    </location>
</feature>
<dbReference type="InterPro" id="IPR052610">
    <property type="entry name" value="bHLH_transcription_regulator"/>
</dbReference>
<gene>
    <name evidence="8" type="primary">LOC107463729</name>
</gene>
<keyword evidence="3" id="KW-0804">Transcription</keyword>
<dbReference type="InterPro" id="IPR036638">
    <property type="entry name" value="HLH_DNA-bd_sf"/>
</dbReference>
<dbReference type="Gene3D" id="4.10.280.10">
    <property type="entry name" value="Helix-loop-helix DNA-binding domain"/>
    <property type="match status" value="1"/>
</dbReference>
<feature type="region of interest" description="Disordered" evidence="5">
    <location>
        <begin position="1"/>
        <end position="27"/>
    </location>
</feature>
<dbReference type="RefSeq" id="XP_015938070.1">
    <property type="nucleotide sequence ID" value="XM_016082584.3"/>
</dbReference>
<keyword evidence="2" id="KW-0805">Transcription regulation</keyword>
<dbReference type="AlphaFoldDB" id="A0A6P4BI53"/>
<keyword evidence="7" id="KW-1185">Reference proteome</keyword>
<dbReference type="GO" id="GO:0080090">
    <property type="term" value="P:regulation of primary metabolic process"/>
    <property type="evidence" value="ECO:0007669"/>
    <property type="project" value="UniProtKB-ARBA"/>
</dbReference>
<proteinExistence type="predicted"/>
<dbReference type="KEGG" id="adu:107463729"/>
<reference evidence="8" key="2">
    <citation type="submission" date="2025-08" db="UniProtKB">
        <authorList>
            <consortium name="RefSeq"/>
        </authorList>
    </citation>
    <scope>IDENTIFICATION</scope>
    <source>
        <tissue evidence="8">Whole plant</tissue>
    </source>
</reference>
<evidence type="ECO:0000256" key="3">
    <source>
        <dbReference type="ARBA" id="ARBA00023163"/>
    </source>
</evidence>
<dbReference type="Pfam" id="PF22754">
    <property type="entry name" value="bHLH-TF_ACT-like_plant"/>
    <property type="match status" value="1"/>
</dbReference>
<evidence type="ECO:0000256" key="1">
    <source>
        <dbReference type="ARBA" id="ARBA00004123"/>
    </source>
</evidence>
<evidence type="ECO:0000256" key="2">
    <source>
        <dbReference type="ARBA" id="ARBA00023015"/>
    </source>
</evidence>
<evidence type="ECO:0000256" key="5">
    <source>
        <dbReference type="SAM" id="MobiDB-lite"/>
    </source>
</evidence>
<feature type="compositionally biased region" description="Acidic residues" evidence="5">
    <location>
        <begin position="12"/>
        <end position="27"/>
    </location>
</feature>
<dbReference type="PANTHER" id="PTHR45959:SF8">
    <property type="entry name" value="PROTEIN, PUTATIVE-RELATED"/>
    <property type="match status" value="1"/>
</dbReference>
<dbReference type="GO" id="GO:0005634">
    <property type="term" value="C:nucleus"/>
    <property type="evidence" value="ECO:0007669"/>
    <property type="project" value="UniProtKB-SubCell"/>
</dbReference>
<evidence type="ECO:0000313" key="8">
    <source>
        <dbReference type="RefSeq" id="XP_015938070.1"/>
    </source>
</evidence>
<sequence length="234" mass="26640">MEESGENWPSDSDLEMGDDNNNDYCYDDEEELGCDEEIQYFAEEALDPIMDETQRKKKQRELEERLLALSATIPSSGFKNNKMDDRSILDNASNYVKQLQQRVRELEQEVGGGSNSNKGSTSYNNEEVNSYNSNNNCDELYYGEGGGNNINLPEVKVRVLQNEVLIIIHCEKQKGLMLKILTKLENLHLLVLNNSVLPFGKSTQDITIVAQMGDRYNMTVKELVKTLRLTILTQ</sequence>
<dbReference type="OrthoDB" id="690068at2759"/>
<dbReference type="InterPro" id="IPR054502">
    <property type="entry name" value="bHLH-TF_ACT-like_plant"/>
</dbReference>
<comment type="subcellular location">
    <subcellularLocation>
        <location evidence="1">Nucleus</location>
    </subcellularLocation>
</comment>
<accession>A0A6P4BI53</accession>
<organism evidence="7 8">
    <name type="scientific">Arachis duranensis</name>
    <name type="common">Wild peanut</name>
    <dbReference type="NCBI Taxonomy" id="130453"/>
    <lineage>
        <taxon>Eukaryota</taxon>
        <taxon>Viridiplantae</taxon>
        <taxon>Streptophyta</taxon>
        <taxon>Embryophyta</taxon>
        <taxon>Tracheophyta</taxon>
        <taxon>Spermatophyta</taxon>
        <taxon>Magnoliopsida</taxon>
        <taxon>eudicotyledons</taxon>
        <taxon>Gunneridae</taxon>
        <taxon>Pentapetalae</taxon>
        <taxon>rosids</taxon>
        <taxon>fabids</taxon>
        <taxon>Fabales</taxon>
        <taxon>Fabaceae</taxon>
        <taxon>Papilionoideae</taxon>
        <taxon>50 kb inversion clade</taxon>
        <taxon>dalbergioids sensu lato</taxon>
        <taxon>Dalbergieae</taxon>
        <taxon>Pterocarpus clade</taxon>
        <taxon>Arachis</taxon>
    </lineage>
</organism>